<accession>A0A1Q4HSP9</accession>
<comment type="caution">
    <text evidence="2">The sequence shown here is derived from an EMBL/GenBank/DDBJ whole genome shotgun (WGS) entry which is preliminary data.</text>
</comment>
<evidence type="ECO:0000259" key="1">
    <source>
        <dbReference type="Pfam" id="PF12680"/>
    </source>
</evidence>
<dbReference type="EMBL" id="MPNT01000015">
    <property type="protein sequence ID" value="OJZ72281.1"/>
    <property type="molecule type" value="Genomic_DNA"/>
</dbReference>
<protein>
    <submittedName>
        <fullName evidence="2">Limonene-1,2-epoxide hydrolase</fullName>
    </submittedName>
</protein>
<proteinExistence type="predicted"/>
<evidence type="ECO:0000313" key="3">
    <source>
        <dbReference type="Proteomes" id="UP000186438"/>
    </source>
</evidence>
<organism evidence="2 3">
    <name type="scientific">Mycobacterium paraffinicum</name>
    <dbReference type="NCBI Taxonomy" id="53378"/>
    <lineage>
        <taxon>Bacteria</taxon>
        <taxon>Bacillati</taxon>
        <taxon>Actinomycetota</taxon>
        <taxon>Actinomycetes</taxon>
        <taxon>Mycobacteriales</taxon>
        <taxon>Mycobacteriaceae</taxon>
        <taxon>Mycobacterium</taxon>
    </lineage>
</organism>
<keyword evidence="3" id="KW-1185">Reference proteome</keyword>
<dbReference type="RefSeq" id="WP_073876829.1">
    <property type="nucleotide sequence ID" value="NZ_MPNT01000015.1"/>
</dbReference>
<gene>
    <name evidence="2" type="ORF">BRW65_17325</name>
</gene>
<dbReference type="AlphaFoldDB" id="A0A1Q4HSP9"/>
<dbReference type="Proteomes" id="UP000186438">
    <property type="component" value="Unassembled WGS sequence"/>
</dbReference>
<evidence type="ECO:0000313" key="2">
    <source>
        <dbReference type="EMBL" id="OJZ72281.1"/>
    </source>
</evidence>
<dbReference type="SUPFAM" id="SSF54427">
    <property type="entry name" value="NTF2-like"/>
    <property type="match status" value="1"/>
</dbReference>
<dbReference type="OrthoDB" id="9781757at2"/>
<sequence>MTRSADELVTEFCKRWASPDPDAIAAYFTEDAVYHNIPMAPVHGREAIREFIAGFLAAFDGIDFNVHRQVADGTLVMNERTDVMRRKDGGSIPLPVMGVFEVHDDRIAAWRDYFDMAAITNAFS</sequence>
<dbReference type="InterPro" id="IPR032710">
    <property type="entry name" value="NTF2-like_dom_sf"/>
</dbReference>
<dbReference type="Gene3D" id="3.10.450.50">
    <property type="match status" value="1"/>
</dbReference>
<dbReference type="Pfam" id="PF12680">
    <property type="entry name" value="SnoaL_2"/>
    <property type="match status" value="1"/>
</dbReference>
<keyword evidence="2" id="KW-0378">Hydrolase</keyword>
<feature type="domain" description="SnoaL-like" evidence="1">
    <location>
        <begin position="9"/>
        <end position="110"/>
    </location>
</feature>
<dbReference type="InterPro" id="IPR037401">
    <property type="entry name" value="SnoaL-like"/>
</dbReference>
<dbReference type="GO" id="GO:0016787">
    <property type="term" value="F:hydrolase activity"/>
    <property type="evidence" value="ECO:0007669"/>
    <property type="project" value="UniProtKB-KW"/>
</dbReference>
<dbReference type="STRING" id="53378.BRW65_17325"/>
<name>A0A1Q4HSP9_9MYCO</name>
<reference evidence="2 3" key="1">
    <citation type="submission" date="2016-11" db="EMBL/GenBank/DDBJ databases">
        <title>Genome sequences of unsequenced Mycobacteria.</title>
        <authorList>
            <person name="Greninger A.L."/>
            <person name="Fang F."/>
            <person name="Jerome K.R."/>
        </authorList>
    </citation>
    <scope>NUCLEOTIDE SEQUENCE [LARGE SCALE GENOMIC DNA]</scope>
    <source>
        <strain evidence="2 3">M11</strain>
    </source>
</reference>